<reference evidence="3 4" key="1">
    <citation type="journal article" date="2019" name="Emerg. Microbes Infect.">
        <title>Comprehensive subspecies identification of 175 nontuberculous mycobacteria species based on 7547 genomic profiles.</title>
        <authorList>
            <person name="Matsumoto Y."/>
            <person name="Kinjo T."/>
            <person name="Motooka D."/>
            <person name="Nabeya D."/>
            <person name="Jung N."/>
            <person name="Uechi K."/>
            <person name="Horii T."/>
            <person name="Iida T."/>
            <person name="Fujita J."/>
            <person name="Nakamura S."/>
        </authorList>
    </citation>
    <scope>NUCLEOTIDE SEQUENCE [LARGE SCALE GENOMIC DNA]</scope>
    <source>
        <strain evidence="3 4">JCM 18565</strain>
    </source>
</reference>
<comment type="caution">
    <text evidence="3">The sequence shown here is derived from an EMBL/GenBank/DDBJ whole genome shotgun (WGS) entry which is preliminary data.</text>
</comment>
<accession>A0ABQ1C8K2</accession>
<name>A0ABQ1C8K2_9MYCO</name>
<protein>
    <submittedName>
        <fullName evidence="3">Uncharacterized protein</fullName>
    </submittedName>
</protein>
<sequence length="101" mass="10907">MADDGRGYRLAETRLREDFMTTTKAVAHRVGQARGLAVRAQLAWMLTQLAFWLSLIGGVVAVALWARRRLTAGAQTAAASTTPSAPPDDVVMSDTSPTRLH</sequence>
<evidence type="ECO:0000256" key="1">
    <source>
        <dbReference type="SAM" id="MobiDB-lite"/>
    </source>
</evidence>
<feature type="region of interest" description="Disordered" evidence="1">
    <location>
        <begin position="75"/>
        <end position="101"/>
    </location>
</feature>
<dbReference type="Proteomes" id="UP000465240">
    <property type="component" value="Unassembled WGS sequence"/>
</dbReference>
<feature type="transmembrane region" description="Helical" evidence="2">
    <location>
        <begin position="42"/>
        <end position="66"/>
    </location>
</feature>
<gene>
    <name evidence="3" type="ORF">MPRG_39530</name>
</gene>
<organism evidence="3 4">
    <name type="scientific">Mycobacterium paragordonae</name>
    <dbReference type="NCBI Taxonomy" id="1389713"/>
    <lineage>
        <taxon>Bacteria</taxon>
        <taxon>Bacillati</taxon>
        <taxon>Actinomycetota</taxon>
        <taxon>Actinomycetes</taxon>
        <taxon>Mycobacteriales</taxon>
        <taxon>Mycobacteriaceae</taxon>
        <taxon>Mycobacterium</taxon>
    </lineage>
</organism>
<proteinExistence type="predicted"/>
<dbReference type="EMBL" id="BLKX01000001">
    <property type="protein sequence ID" value="GFG80677.1"/>
    <property type="molecule type" value="Genomic_DNA"/>
</dbReference>
<evidence type="ECO:0000256" key="2">
    <source>
        <dbReference type="SAM" id="Phobius"/>
    </source>
</evidence>
<keyword evidence="2" id="KW-0812">Transmembrane</keyword>
<keyword evidence="2" id="KW-0472">Membrane</keyword>
<evidence type="ECO:0000313" key="4">
    <source>
        <dbReference type="Proteomes" id="UP000465240"/>
    </source>
</evidence>
<evidence type="ECO:0000313" key="3">
    <source>
        <dbReference type="EMBL" id="GFG80677.1"/>
    </source>
</evidence>
<keyword evidence="2" id="KW-1133">Transmembrane helix</keyword>
<keyword evidence="4" id="KW-1185">Reference proteome</keyword>